<dbReference type="Proteomes" id="UP000651977">
    <property type="component" value="Unassembled WGS sequence"/>
</dbReference>
<dbReference type="EMBL" id="BMDY01000036">
    <property type="protein sequence ID" value="GGB20705.1"/>
    <property type="molecule type" value="Genomic_DNA"/>
</dbReference>
<dbReference type="InterPro" id="IPR022484">
    <property type="entry name" value="PEP-CTERM/exosrtase_acylTfrase"/>
</dbReference>
<dbReference type="SUPFAM" id="SSF55729">
    <property type="entry name" value="Acyl-CoA N-acyltransferases (Nat)"/>
    <property type="match status" value="1"/>
</dbReference>
<evidence type="ECO:0000313" key="1">
    <source>
        <dbReference type="EMBL" id="GGB20705.1"/>
    </source>
</evidence>
<dbReference type="NCBIfam" id="TIGR03694">
    <property type="entry name" value="exosort_acyl"/>
    <property type="match status" value="1"/>
</dbReference>
<dbReference type="Gene3D" id="3.40.630.30">
    <property type="match status" value="1"/>
</dbReference>
<proteinExistence type="predicted"/>
<organism evidence="1 2">
    <name type="scientific">Agarivorans gilvus</name>
    <dbReference type="NCBI Taxonomy" id="680279"/>
    <lineage>
        <taxon>Bacteria</taxon>
        <taxon>Pseudomonadati</taxon>
        <taxon>Pseudomonadota</taxon>
        <taxon>Gammaproteobacteria</taxon>
        <taxon>Alteromonadales</taxon>
        <taxon>Alteromonadaceae</taxon>
        <taxon>Agarivorans</taxon>
    </lineage>
</organism>
<protein>
    <recommendedName>
        <fullName evidence="3">PEP-CTERM/exosortase system-associated acyltransferase</fullName>
    </recommendedName>
</protein>
<reference evidence="2" key="1">
    <citation type="journal article" date="2019" name="Int. J. Syst. Evol. Microbiol.">
        <title>The Global Catalogue of Microorganisms (GCM) 10K type strain sequencing project: providing services to taxonomists for standard genome sequencing and annotation.</title>
        <authorList>
            <consortium name="The Broad Institute Genomics Platform"/>
            <consortium name="The Broad Institute Genome Sequencing Center for Infectious Disease"/>
            <person name="Wu L."/>
            <person name="Ma J."/>
        </authorList>
    </citation>
    <scope>NUCLEOTIDE SEQUENCE [LARGE SCALE GENOMIC DNA]</scope>
    <source>
        <strain evidence="2">CGMCC 1.10131</strain>
    </source>
</reference>
<accession>A0ABQ1I6Q4</accession>
<gene>
    <name evidence="1" type="ORF">GCM10007414_37630</name>
</gene>
<evidence type="ECO:0000313" key="2">
    <source>
        <dbReference type="Proteomes" id="UP000651977"/>
    </source>
</evidence>
<dbReference type="RefSeq" id="WP_055734049.1">
    <property type="nucleotide sequence ID" value="NZ_BMDY01000036.1"/>
</dbReference>
<evidence type="ECO:0008006" key="3">
    <source>
        <dbReference type="Google" id="ProtNLM"/>
    </source>
</evidence>
<comment type="caution">
    <text evidence="1">The sequence shown here is derived from an EMBL/GenBank/DDBJ whole genome shotgun (WGS) entry which is preliminary data.</text>
</comment>
<dbReference type="Pfam" id="PF13444">
    <property type="entry name" value="Acetyltransf_5"/>
    <property type="match status" value="1"/>
</dbReference>
<name>A0ABQ1I6Q4_9ALTE</name>
<dbReference type="InterPro" id="IPR016181">
    <property type="entry name" value="Acyl_CoA_acyltransferase"/>
</dbReference>
<sequence>MIRNKYVKNLASYPYIGAVVRGGISLLVKREAKLIAQHFSEYLRPVVAYEPDTVKEAFRIRHDVYCEELNFEPIREDGMEQDEFDEYSRFCLIEHKPSSRFAGCVRIVSPSNNNELLPIEKFCSKAIDGAKFHPSQFSRNEICEISRLAVRPQFRRRKSDQFEGAAAGAINEQTYSEEELRCFPFLAIGLYLSIAALAVRAGTHHAFVMMEPRLARSMSFLGIKFEQLGPAVDYHGLRAPYYISAGMLTRSLPVGFQALMNNIDKEVEKGCLAARNSDNDDGYIRKMYSSRFNHKVSNSLSLREDYSWSEEQGLYLPRHS</sequence>
<keyword evidence="2" id="KW-1185">Reference proteome</keyword>